<feature type="transmembrane region" description="Helical" evidence="2">
    <location>
        <begin position="224"/>
        <end position="243"/>
    </location>
</feature>
<feature type="transmembrane region" description="Helical" evidence="2">
    <location>
        <begin position="48"/>
        <end position="70"/>
    </location>
</feature>
<evidence type="ECO:0000256" key="1">
    <source>
        <dbReference type="SAM" id="MobiDB-lite"/>
    </source>
</evidence>
<gene>
    <name evidence="3" type="ORF">ACEZDB_07815</name>
</gene>
<organism evidence="3 4">
    <name type="scientific">Streptacidiphilus alkalitolerans</name>
    <dbReference type="NCBI Taxonomy" id="3342712"/>
    <lineage>
        <taxon>Bacteria</taxon>
        <taxon>Bacillati</taxon>
        <taxon>Actinomycetota</taxon>
        <taxon>Actinomycetes</taxon>
        <taxon>Kitasatosporales</taxon>
        <taxon>Streptomycetaceae</taxon>
        <taxon>Streptacidiphilus</taxon>
    </lineage>
</organism>
<dbReference type="Proteomes" id="UP001592530">
    <property type="component" value="Unassembled WGS sequence"/>
</dbReference>
<reference evidence="3 4" key="1">
    <citation type="submission" date="2024-09" db="EMBL/GenBank/DDBJ databases">
        <authorList>
            <person name="Lee S.D."/>
        </authorList>
    </citation>
    <scope>NUCLEOTIDE SEQUENCE [LARGE SCALE GENOMIC DNA]</scope>
    <source>
        <strain evidence="3 4">N1-3</strain>
    </source>
</reference>
<feature type="transmembrane region" description="Helical" evidence="2">
    <location>
        <begin position="150"/>
        <end position="167"/>
    </location>
</feature>
<dbReference type="InterPro" id="IPR025498">
    <property type="entry name" value="DUF4389"/>
</dbReference>
<evidence type="ECO:0000256" key="2">
    <source>
        <dbReference type="SAM" id="Phobius"/>
    </source>
</evidence>
<dbReference type="RefSeq" id="WP_380550239.1">
    <property type="nucleotide sequence ID" value="NZ_JBHEZY010000002.1"/>
</dbReference>
<keyword evidence="2" id="KW-1133">Transmembrane helix</keyword>
<feature type="region of interest" description="Disordered" evidence="1">
    <location>
        <begin position="253"/>
        <end position="273"/>
    </location>
</feature>
<protein>
    <submittedName>
        <fullName evidence="3">DUF4389 domain-containing protein</fullName>
    </submittedName>
</protein>
<comment type="caution">
    <text evidence="3">The sequence shown here is derived from an EMBL/GenBank/DDBJ whole genome shotgun (WGS) entry which is preliminary data.</text>
</comment>
<accession>A0ABV6WX03</accession>
<evidence type="ECO:0000313" key="4">
    <source>
        <dbReference type="Proteomes" id="UP001592530"/>
    </source>
</evidence>
<keyword evidence="2" id="KW-0812">Transmembrane</keyword>
<sequence length="273" mass="29664">MAQTGWTSTIPSPGPAAEWLPALDIPEPGPQSRLTVLLRWLLLIPQFIALWLLGILAFFVVVIGWFGALFTGRLPDFAAQYLTGFLGYQTRVGASAMLLVDRYPPFTLDHRPSGYPVQVEVHPGPLNRLAVFFRLILVIPAAIVEGLLTAGWYTVSIIVWLVVLVLGRMPRPLFESTAAVLRYSMRLSAYLLLLTSAYPKRIFGDDADTAYGTAPEAVSATRPLLLSGLGKGLVVLFLVVGLFSSAAENLATDNSDNSTNNNSSSAPAQTDFW</sequence>
<dbReference type="Pfam" id="PF14333">
    <property type="entry name" value="DUF4389"/>
    <property type="match status" value="2"/>
</dbReference>
<feature type="compositionally biased region" description="Low complexity" evidence="1">
    <location>
        <begin position="253"/>
        <end position="265"/>
    </location>
</feature>
<name>A0ABV6WX03_9ACTN</name>
<dbReference type="EMBL" id="JBHEZY010000002">
    <property type="protein sequence ID" value="MFC1430572.1"/>
    <property type="molecule type" value="Genomic_DNA"/>
</dbReference>
<evidence type="ECO:0000313" key="3">
    <source>
        <dbReference type="EMBL" id="MFC1430572.1"/>
    </source>
</evidence>
<proteinExistence type="predicted"/>
<keyword evidence="2" id="KW-0472">Membrane</keyword>